<dbReference type="InterPro" id="IPR030184">
    <property type="entry name" value="WAT1-related"/>
</dbReference>
<keyword evidence="1 4" id="KW-0812">Transmembrane</keyword>
<proteinExistence type="predicted"/>
<sequence>MVMTLLKGPALDLFWTKGPSEQNTVGTDIHSSIKGAEGAVVTLVMEKGNHSAWAIGWDTKLLTVTYSGIVCLALGYYIGGVVMKTRGPVFVTAFKPLCMIVVAIMSSIIFAEQMYIGRALGATVICVGLYLVIWGKAKDYEYPSMPQIEDKLAQANTILIRNGKDSVDHEVITISKQKEQIRTVMESV</sequence>
<dbReference type="EMBL" id="JAEFBJ010000009">
    <property type="protein sequence ID" value="KAG7573969.1"/>
    <property type="molecule type" value="Genomic_DNA"/>
</dbReference>
<evidence type="ECO:0000256" key="4">
    <source>
        <dbReference type="SAM" id="Phobius"/>
    </source>
</evidence>
<accession>A0A8T2AMS6</accession>
<dbReference type="AlphaFoldDB" id="A0A8T2AMS6"/>
<feature type="transmembrane region" description="Helical" evidence="4">
    <location>
        <begin position="89"/>
        <end position="109"/>
    </location>
</feature>
<evidence type="ECO:0000256" key="1">
    <source>
        <dbReference type="ARBA" id="ARBA00022692"/>
    </source>
</evidence>
<keyword evidence="3 4" id="KW-0472">Membrane</keyword>
<protein>
    <recommendedName>
        <fullName evidence="7">WAT1-related protein</fullName>
    </recommendedName>
</protein>
<dbReference type="GO" id="GO:0016020">
    <property type="term" value="C:membrane"/>
    <property type="evidence" value="ECO:0007669"/>
    <property type="project" value="InterPro"/>
</dbReference>
<evidence type="ECO:0000313" key="6">
    <source>
        <dbReference type="Proteomes" id="UP000694251"/>
    </source>
</evidence>
<gene>
    <name evidence="5" type="ORF">ISN44_As09g021950</name>
</gene>
<dbReference type="Proteomes" id="UP000694251">
    <property type="component" value="Chromosome 9"/>
</dbReference>
<keyword evidence="6" id="KW-1185">Reference proteome</keyword>
<name>A0A8T2AMS6_ARASU</name>
<feature type="transmembrane region" description="Helical" evidence="4">
    <location>
        <begin position="61"/>
        <end position="82"/>
    </location>
</feature>
<dbReference type="PANTHER" id="PTHR31218">
    <property type="entry name" value="WAT1-RELATED PROTEIN"/>
    <property type="match status" value="1"/>
</dbReference>
<keyword evidence="2 4" id="KW-1133">Transmembrane helix</keyword>
<organism evidence="5 6">
    <name type="scientific">Arabidopsis suecica</name>
    <name type="common">Swedish thale-cress</name>
    <name type="synonym">Cardaminopsis suecica</name>
    <dbReference type="NCBI Taxonomy" id="45249"/>
    <lineage>
        <taxon>Eukaryota</taxon>
        <taxon>Viridiplantae</taxon>
        <taxon>Streptophyta</taxon>
        <taxon>Embryophyta</taxon>
        <taxon>Tracheophyta</taxon>
        <taxon>Spermatophyta</taxon>
        <taxon>Magnoliopsida</taxon>
        <taxon>eudicotyledons</taxon>
        <taxon>Gunneridae</taxon>
        <taxon>Pentapetalae</taxon>
        <taxon>rosids</taxon>
        <taxon>malvids</taxon>
        <taxon>Brassicales</taxon>
        <taxon>Brassicaceae</taxon>
        <taxon>Camelineae</taxon>
        <taxon>Arabidopsis</taxon>
    </lineage>
</organism>
<evidence type="ECO:0000256" key="2">
    <source>
        <dbReference type="ARBA" id="ARBA00022989"/>
    </source>
</evidence>
<feature type="transmembrane region" description="Helical" evidence="4">
    <location>
        <begin position="115"/>
        <end position="135"/>
    </location>
</feature>
<reference evidence="5 6" key="1">
    <citation type="submission" date="2020-12" db="EMBL/GenBank/DDBJ databases">
        <title>Concerted genomic and epigenomic changes stabilize Arabidopsis allopolyploids.</title>
        <authorList>
            <person name="Chen Z."/>
        </authorList>
    </citation>
    <scope>NUCLEOTIDE SEQUENCE [LARGE SCALE GENOMIC DNA]</scope>
    <source>
        <strain evidence="5">As9502</strain>
        <tissue evidence="5">Leaf</tissue>
    </source>
</reference>
<evidence type="ECO:0000256" key="3">
    <source>
        <dbReference type="ARBA" id="ARBA00023136"/>
    </source>
</evidence>
<dbReference type="GO" id="GO:0022857">
    <property type="term" value="F:transmembrane transporter activity"/>
    <property type="evidence" value="ECO:0007669"/>
    <property type="project" value="InterPro"/>
</dbReference>
<evidence type="ECO:0008006" key="7">
    <source>
        <dbReference type="Google" id="ProtNLM"/>
    </source>
</evidence>
<evidence type="ECO:0000313" key="5">
    <source>
        <dbReference type="EMBL" id="KAG7573969.1"/>
    </source>
</evidence>
<dbReference type="OrthoDB" id="1728340at2759"/>
<comment type="caution">
    <text evidence="5">The sequence shown here is derived from an EMBL/GenBank/DDBJ whole genome shotgun (WGS) entry which is preliminary data.</text>
</comment>